<evidence type="ECO:0000313" key="3">
    <source>
        <dbReference type="Proteomes" id="UP000789390"/>
    </source>
</evidence>
<reference evidence="2" key="1">
    <citation type="submission" date="2021-11" db="EMBL/GenBank/DDBJ databases">
        <authorList>
            <person name="Schell T."/>
        </authorList>
    </citation>
    <scope>NUCLEOTIDE SEQUENCE</scope>
    <source>
        <strain evidence="2">M5</strain>
    </source>
</reference>
<dbReference type="EMBL" id="CAKKLH010000340">
    <property type="protein sequence ID" value="CAH0113465.1"/>
    <property type="molecule type" value="Genomic_DNA"/>
</dbReference>
<comment type="caution">
    <text evidence="2">The sequence shown here is derived from an EMBL/GenBank/DDBJ whole genome shotgun (WGS) entry which is preliminary data.</text>
</comment>
<organism evidence="2 3">
    <name type="scientific">Daphnia galeata</name>
    <dbReference type="NCBI Taxonomy" id="27404"/>
    <lineage>
        <taxon>Eukaryota</taxon>
        <taxon>Metazoa</taxon>
        <taxon>Ecdysozoa</taxon>
        <taxon>Arthropoda</taxon>
        <taxon>Crustacea</taxon>
        <taxon>Branchiopoda</taxon>
        <taxon>Diplostraca</taxon>
        <taxon>Cladocera</taxon>
        <taxon>Anomopoda</taxon>
        <taxon>Daphniidae</taxon>
        <taxon>Daphnia</taxon>
    </lineage>
</organism>
<feature type="compositionally biased region" description="Gly residues" evidence="1">
    <location>
        <begin position="208"/>
        <end position="220"/>
    </location>
</feature>
<name>A0A8J2SDD8_9CRUS</name>
<feature type="compositionally biased region" description="Polar residues" evidence="1">
    <location>
        <begin position="194"/>
        <end position="204"/>
    </location>
</feature>
<dbReference type="Proteomes" id="UP000789390">
    <property type="component" value="Unassembled WGS sequence"/>
</dbReference>
<keyword evidence="3" id="KW-1185">Reference proteome</keyword>
<evidence type="ECO:0000256" key="1">
    <source>
        <dbReference type="SAM" id="MobiDB-lite"/>
    </source>
</evidence>
<gene>
    <name evidence="2" type="ORF">DGAL_LOCUS17361</name>
</gene>
<proteinExistence type="predicted"/>
<evidence type="ECO:0000313" key="2">
    <source>
        <dbReference type="EMBL" id="CAH0113465.1"/>
    </source>
</evidence>
<dbReference type="AlphaFoldDB" id="A0A8J2SDD8"/>
<feature type="region of interest" description="Disordered" evidence="1">
    <location>
        <begin position="194"/>
        <end position="226"/>
    </location>
</feature>
<sequence>MLVVKRPRTDNDTDALTAASPIGQPPYSLNETFLIAKRSSLYGSGSVWWICLASVFRPGRPVKMMMSLLLESDRLHGVDSIFFVLEGGYGSLNSEFGKHKSLVVDRVEIRAEPALCPNSLKIQQARVVFRFNACQINSHSSCKVFRSHSVTFSSVADKKSQKCNVSCIANRSQVAVMSFCSHVGLVKRVTCPLSSPGSQSESTCGSPGEQGGGSGGGGNSGHPATARRFGWNRSREWVFGIQEDDLFHSDVLVISGVMDSGHTFR</sequence>
<accession>A0A8J2SDD8</accession>
<protein>
    <submittedName>
        <fullName evidence="2">Uncharacterized protein</fullName>
    </submittedName>
</protein>